<reference evidence="1 2" key="1">
    <citation type="submission" date="2020-08" db="EMBL/GenBank/DDBJ databases">
        <title>A Genomic Blueprint of the Chicken Gut Microbiome.</title>
        <authorList>
            <person name="Gilroy R."/>
            <person name="Ravi A."/>
            <person name="Getino M."/>
            <person name="Pursley I."/>
            <person name="Horton D.L."/>
            <person name="Alikhan N.-F."/>
            <person name="Baker D."/>
            <person name="Gharbi K."/>
            <person name="Hall N."/>
            <person name="Watson M."/>
            <person name="Adriaenssens E.M."/>
            <person name="Foster-Nyarko E."/>
            <person name="Jarju S."/>
            <person name="Secka A."/>
            <person name="Antonio M."/>
            <person name="Oren A."/>
            <person name="Chaudhuri R."/>
            <person name="La Ragione R.M."/>
            <person name="Hildebrand F."/>
            <person name="Pallen M.J."/>
        </authorList>
    </citation>
    <scope>NUCLEOTIDE SEQUENCE [LARGE SCALE GENOMIC DNA]</scope>
    <source>
        <strain evidence="1 2">N37</strain>
    </source>
</reference>
<dbReference type="Proteomes" id="UP000627166">
    <property type="component" value="Unassembled WGS sequence"/>
</dbReference>
<proteinExistence type="predicted"/>
<keyword evidence="2" id="KW-1185">Reference proteome</keyword>
<dbReference type="Gene3D" id="3.40.50.1000">
    <property type="entry name" value="HAD superfamily/HAD-like"/>
    <property type="match status" value="1"/>
</dbReference>
<dbReference type="InterPro" id="IPR036412">
    <property type="entry name" value="HAD-like_sf"/>
</dbReference>
<evidence type="ECO:0000313" key="2">
    <source>
        <dbReference type="Proteomes" id="UP000627166"/>
    </source>
</evidence>
<accession>A0ABR8YTI1</accession>
<gene>
    <name evidence="1" type="ORF">H9637_10825</name>
</gene>
<dbReference type="SUPFAM" id="SSF56784">
    <property type="entry name" value="HAD-like"/>
    <property type="match status" value="1"/>
</dbReference>
<dbReference type="RefSeq" id="WP_191740495.1">
    <property type="nucleotide sequence ID" value="NZ_JACSQB010000079.1"/>
</dbReference>
<evidence type="ECO:0008006" key="3">
    <source>
        <dbReference type="Google" id="ProtNLM"/>
    </source>
</evidence>
<protein>
    <recommendedName>
        <fullName evidence="3">Haloacid dehalogenase-like hydrolase</fullName>
    </recommendedName>
</protein>
<name>A0ABR8YTI1_9CLOT</name>
<dbReference type="EMBL" id="JACSQB010000079">
    <property type="protein sequence ID" value="MBD8047525.1"/>
    <property type="molecule type" value="Genomic_DNA"/>
</dbReference>
<sequence>MIYASDLDRTLIYSNKFFKEFEECYIDNLIVAEYKDNKPISYASMEIENLLYELNKNITFIPVTTRIQHQFKRIDLFDKKVIPKYAVMCNGGVIVKDGVLLQSWDKIIKESLNKIPPLVIMMRYCNFLLNSSYIESYSLCEGLYLCAVLKDKNLLDNTLIQKAQSICLDSDYKLIIHGRKLYIIPLCINKYAPLKHIMDIENDYDLYSSGDSEFDFPMLLNSTVGMIPRHSSMKTELLDNHKNIYITENIGIKASEEILKKVLTIHHANS</sequence>
<organism evidence="1 2">
    <name type="scientific">Clostridium faecium</name>
    <dbReference type="NCBI Taxonomy" id="2762223"/>
    <lineage>
        <taxon>Bacteria</taxon>
        <taxon>Bacillati</taxon>
        <taxon>Bacillota</taxon>
        <taxon>Clostridia</taxon>
        <taxon>Eubacteriales</taxon>
        <taxon>Clostridiaceae</taxon>
        <taxon>Clostridium</taxon>
    </lineage>
</organism>
<evidence type="ECO:0000313" key="1">
    <source>
        <dbReference type="EMBL" id="MBD8047525.1"/>
    </source>
</evidence>
<dbReference type="InterPro" id="IPR023214">
    <property type="entry name" value="HAD_sf"/>
</dbReference>
<comment type="caution">
    <text evidence="1">The sequence shown here is derived from an EMBL/GenBank/DDBJ whole genome shotgun (WGS) entry which is preliminary data.</text>
</comment>